<reference evidence="2 3" key="1">
    <citation type="submission" date="2023-06" db="EMBL/GenBank/DDBJ databases">
        <title>Marinobacter azerbaijanicus a moderately halophilic, isolated from Urmia Lake in Azerbaijan region of Iran.</title>
        <authorList>
            <person name="Sanchez-Porro C."/>
            <person name="Aghdam E.M."/>
            <person name="Saheb S.M."/>
            <person name="Tarhriz V."/>
            <person name="Kazemi E."/>
            <person name="Ammozegar M.A."/>
            <person name="Ventosa A."/>
            <person name="Hejazi M.S."/>
        </authorList>
    </citation>
    <scope>NUCLEOTIDE SEQUENCE [LARGE SCALE GENOMIC DNA]</scope>
    <source>
        <strain evidence="2 3">TBZ242</strain>
    </source>
</reference>
<proteinExistence type="predicted"/>
<dbReference type="InterPro" id="IPR045584">
    <property type="entry name" value="Pilin-like"/>
</dbReference>
<evidence type="ECO:0000256" key="1">
    <source>
        <dbReference type="SAM" id="Phobius"/>
    </source>
</evidence>
<keyword evidence="3" id="KW-1185">Reference proteome</keyword>
<keyword evidence="1" id="KW-1133">Transmembrane helix</keyword>
<dbReference type="SUPFAM" id="SSF54523">
    <property type="entry name" value="Pili subunits"/>
    <property type="match status" value="1"/>
</dbReference>
<sequence length="203" mass="22073">MSPWPSIENGRRGRLRQSGFTLIELMVALVIGLVIILGAGQLFLVGLQNFRQTEFLGNKQAALTFASEMLIRDIRRANVDASGTPKISFSDTELRIEIINNGDTNACSDGNKVVRVYRLSNTVVSASEGWSLDMGQNCNDAPSGSDFEPLVAGFAKDGFVSSETDEGSGIWVIRFTLLSNRDGDTDNIEFYATNRTAAVANIN</sequence>
<name>A0ABT7IIR6_9GAMM</name>
<evidence type="ECO:0000313" key="3">
    <source>
        <dbReference type="Proteomes" id="UP001227964"/>
    </source>
</evidence>
<dbReference type="EMBL" id="JASSVS010000043">
    <property type="protein sequence ID" value="MDL0434071.1"/>
    <property type="molecule type" value="Genomic_DNA"/>
</dbReference>
<dbReference type="InterPro" id="IPR012902">
    <property type="entry name" value="N_methyl_site"/>
</dbReference>
<gene>
    <name evidence="2" type="ORF">QPM17_23300</name>
</gene>
<organism evidence="2 3">
    <name type="scientific">Marinobacter azerbaijanicus</name>
    <dbReference type="NCBI Taxonomy" id="3050455"/>
    <lineage>
        <taxon>Bacteria</taxon>
        <taxon>Pseudomonadati</taxon>
        <taxon>Pseudomonadota</taxon>
        <taxon>Gammaproteobacteria</taxon>
        <taxon>Pseudomonadales</taxon>
        <taxon>Marinobacteraceae</taxon>
        <taxon>Marinobacter</taxon>
    </lineage>
</organism>
<evidence type="ECO:0000313" key="2">
    <source>
        <dbReference type="EMBL" id="MDL0434071.1"/>
    </source>
</evidence>
<keyword evidence="1" id="KW-0472">Membrane</keyword>
<comment type="caution">
    <text evidence="2">The sequence shown here is derived from an EMBL/GenBank/DDBJ whole genome shotgun (WGS) entry which is preliminary data.</text>
</comment>
<keyword evidence="1" id="KW-0812">Transmembrane</keyword>
<feature type="transmembrane region" description="Helical" evidence="1">
    <location>
        <begin position="21"/>
        <end position="44"/>
    </location>
</feature>
<accession>A0ABT7IIR6</accession>
<dbReference type="NCBIfam" id="TIGR02532">
    <property type="entry name" value="IV_pilin_GFxxxE"/>
    <property type="match status" value="1"/>
</dbReference>
<dbReference type="PROSITE" id="PS00409">
    <property type="entry name" value="PROKAR_NTER_METHYL"/>
    <property type="match status" value="1"/>
</dbReference>
<dbReference type="RefSeq" id="WP_285394142.1">
    <property type="nucleotide sequence ID" value="NZ_JASSVS010000043.1"/>
</dbReference>
<dbReference type="Proteomes" id="UP001227964">
    <property type="component" value="Unassembled WGS sequence"/>
</dbReference>
<dbReference type="Pfam" id="PF07963">
    <property type="entry name" value="N_methyl"/>
    <property type="match status" value="1"/>
</dbReference>
<protein>
    <submittedName>
        <fullName evidence="2">Prepilin-type N-terminal cleavage/methylation domain-containing protein</fullName>
    </submittedName>
</protein>